<dbReference type="OrthoDB" id="2796951at2759"/>
<dbReference type="EMBL" id="AQGS01000406">
    <property type="protein sequence ID" value="EPS40348.1"/>
    <property type="molecule type" value="Genomic_DNA"/>
</dbReference>
<evidence type="ECO:0000313" key="4">
    <source>
        <dbReference type="Proteomes" id="UP000015100"/>
    </source>
</evidence>
<dbReference type="PANTHER" id="PTHR36183">
    <property type="entry name" value="BETA-GLUCURONIDASE"/>
    <property type="match status" value="1"/>
</dbReference>
<dbReference type="OMA" id="HTIRADS"/>
<feature type="compositionally biased region" description="Low complexity" evidence="1">
    <location>
        <begin position="543"/>
        <end position="556"/>
    </location>
</feature>
<dbReference type="PANTHER" id="PTHR36183:SF2">
    <property type="entry name" value="BETA-GLUCURONIDASE C-TERMINAL DOMAIN-CONTAINING PROTEIN"/>
    <property type="match status" value="1"/>
</dbReference>
<sequence>MGVLSLTLLKLHIYVLFELIFLTTVAYGLEPIINVEIPATARLRSSIPASPLDRNLVSWSIQGRDFPAFAQTDLLKNFFSVLSAKVGTGQILRLGGAESDKTTYSQYTNITAKQFQSGYYGPNWRNVTLGPNYFKSFKGRYATGTKFIWCLNLRDTTNQFEAAISTAGAVLEHFGDELEYFEIGNEVDFYRTKGYRDTDWSAEKMFPQWTYIADKVQEINPSKNIHFTAGGFANAAIDVSGDFDVPGVIKAGFKGARIPWYNMHLYPQSGCGGRPVSMANLLNHDTLFSNVTSYIPQVLAAEAVGAQFVIGESNSVSCSGRPGVSDTFAAALWMVDYALLSASIGIRRVFFHTTTKAPYSAIIPKNYRKDASKYSAGFLPLAYGAYFVSEIIASNDNLLVQPIDGSSGTDYSSYSLWDESNNLRKIVFINLEIYNSTTGATSAATDNSPVYVSNAPRGSTRVNISTPWAAGEQLSLIRLQAPGSNSKSMVNVSDFTFSNTNGLPNRNVLDEIIKVQDGGLVVFDILASEAVLVQHYREASQNPHPTSTIPPFSTSTGDQVASTTSTKGPTSNSSRLVCSPFMVISILLFWSLLL</sequence>
<organism evidence="3 4">
    <name type="scientific">Dactylellina haptotyla (strain CBS 200.50)</name>
    <name type="common">Nematode-trapping fungus</name>
    <name type="synonym">Monacrosporium haptotylum</name>
    <dbReference type="NCBI Taxonomy" id="1284197"/>
    <lineage>
        <taxon>Eukaryota</taxon>
        <taxon>Fungi</taxon>
        <taxon>Dikarya</taxon>
        <taxon>Ascomycota</taxon>
        <taxon>Pezizomycotina</taxon>
        <taxon>Orbiliomycetes</taxon>
        <taxon>Orbiliales</taxon>
        <taxon>Orbiliaceae</taxon>
        <taxon>Dactylellina</taxon>
    </lineage>
</organism>
<dbReference type="Pfam" id="PF16862">
    <property type="entry name" value="Glyco_hydro_79C"/>
    <property type="match status" value="1"/>
</dbReference>
<evidence type="ECO:0000313" key="3">
    <source>
        <dbReference type="EMBL" id="EPS40348.1"/>
    </source>
</evidence>
<gene>
    <name evidence="3" type="ORF">H072_5843</name>
</gene>
<feature type="region of interest" description="Disordered" evidence="1">
    <location>
        <begin position="538"/>
        <end position="573"/>
    </location>
</feature>
<reference evidence="3 4" key="1">
    <citation type="journal article" date="2013" name="PLoS Genet.">
        <title>Genomic mechanisms accounting for the adaptation to parasitism in nematode-trapping fungi.</title>
        <authorList>
            <person name="Meerupati T."/>
            <person name="Andersson K.M."/>
            <person name="Friman E."/>
            <person name="Kumar D."/>
            <person name="Tunlid A."/>
            <person name="Ahren D."/>
        </authorList>
    </citation>
    <scope>NUCLEOTIDE SEQUENCE [LARGE SCALE GENOMIC DNA]</scope>
    <source>
        <strain evidence="3 4">CBS 200.50</strain>
    </source>
</reference>
<dbReference type="AlphaFoldDB" id="S8BLR4"/>
<protein>
    <recommendedName>
        <fullName evidence="2">Beta-glucuronidase C-terminal domain-containing protein</fullName>
    </recommendedName>
</protein>
<dbReference type="Gene3D" id="3.20.20.80">
    <property type="entry name" value="Glycosidases"/>
    <property type="match status" value="1"/>
</dbReference>
<proteinExistence type="predicted"/>
<dbReference type="InterPro" id="IPR052974">
    <property type="entry name" value="GH79_Enzymes"/>
</dbReference>
<comment type="caution">
    <text evidence="3">The sequence shown here is derived from an EMBL/GenBank/DDBJ whole genome shotgun (WGS) entry which is preliminary data.</text>
</comment>
<evidence type="ECO:0000259" key="2">
    <source>
        <dbReference type="Pfam" id="PF16862"/>
    </source>
</evidence>
<dbReference type="Proteomes" id="UP000015100">
    <property type="component" value="Unassembled WGS sequence"/>
</dbReference>
<keyword evidence="4" id="KW-1185">Reference proteome</keyword>
<dbReference type="SUPFAM" id="SSF51445">
    <property type="entry name" value="(Trans)glycosidases"/>
    <property type="match status" value="1"/>
</dbReference>
<dbReference type="InterPro" id="IPR017853">
    <property type="entry name" value="GH"/>
</dbReference>
<feature type="compositionally biased region" description="Polar residues" evidence="1">
    <location>
        <begin position="557"/>
        <end position="573"/>
    </location>
</feature>
<dbReference type="HOGENOM" id="CLU_022148_0_0_1"/>
<reference evidence="4" key="2">
    <citation type="submission" date="2013-04" db="EMBL/GenBank/DDBJ databases">
        <title>Genomic mechanisms accounting for the adaptation to parasitism in nematode-trapping fungi.</title>
        <authorList>
            <person name="Ahren D.G."/>
        </authorList>
    </citation>
    <scope>NUCLEOTIDE SEQUENCE [LARGE SCALE GENOMIC DNA]</scope>
    <source>
        <strain evidence="4">CBS 200.50</strain>
    </source>
</reference>
<evidence type="ECO:0000256" key="1">
    <source>
        <dbReference type="SAM" id="MobiDB-lite"/>
    </source>
</evidence>
<feature type="domain" description="Beta-glucuronidase C-terminal" evidence="2">
    <location>
        <begin position="414"/>
        <end position="532"/>
    </location>
</feature>
<name>S8BLR4_DACHA</name>
<dbReference type="eggNOG" id="ENOG502RXQ9">
    <property type="taxonomic scope" value="Eukaryota"/>
</dbReference>
<accession>S8BLR4</accession>
<dbReference type="InterPro" id="IPR031728">
    <property type="entry name" value="GlcAase_C"/>
</dbReference>